<dbReference type="OrthoDB" id="10271823at2759"/>
<accession>A0A0V0RFY0</accession>
<evidence type="ECO:0000313" key="2">
    <source>
        <dbReference type="Proteomes" id="UP000054630"/>
    </source>
</evidence>
<proteinExistence type="predicted"/>
<comment type="caution">
    <text evidence="1">The sequence shown here is derived from an EMBL/GenBank/DDBJ whole genome shotgun (WGS) entry which is preliminary data.</text>
</comment>
<name>A0A0V0RFY0_9BILA</name>
<reference evidence="1 2" key="1">
    <citation type="submission" date="2015-01" db="EMBL/GenBank/DDBJ databases">
        <title>Evolution of Trichinella species and genotypes.</title>
        <authorList>
            <person name="Korhonen P.K."/>
            <person name="Edoardo P."/>
            <person name="Giuseppe L.R."/>
            <person name="Gasser R.B."/>
        </authorList>
    </citation>
    <scope>NUCLEOTIDE SEQUENCE [LARGE SCALE GENOMIC DNA]</scope>
    <source>
        <strain evidence="1">ISS37</strain>
    </source>
</reference>
<dbReference type="AlphaFoldDB" id="A0A0V0RFY0"/>
<keyword evidence="2" id="KW-1185">Reference proteome</keyword>
<gene>
    <name evidence="1" type="ORF">T07_11432</name>
</gene>
<evidence type="ECO:0000313" key="1">
    <source>
        <dbReference type="EMBL" id="KRX13296.1"/>
    </source>
</evidence>
<protein>
    <submittedName>
        <fullName evidence="1">Uncharacterized protein</fullName>
    </submittedName>
</protein>
<organism evidence="1 2">
    <name type="scientific">Trichinella nelsoni</name>
    <dbReference type="NCBI Taxonomy" id="6336"/>
    <lineage>
        <taxon>Eukaryota</taxon>
        <taxon>Metazoa</taxon>
        <taxon>Ecdysozoa</taxon>
        <taxon>Nematoda</taxon>
        <taxon>Enoplea</taxon>
        <taxon>Dorylaimia</taxon>
        <taxon>Trichinellida</taxon>
        <taxon>Trichinellidae</taxon>
        <taxon>Trichinella</taxon>
    </lineage>
</organism>
<sequence length="55" mass="6581">MNLNSNNYSECHLHHYSVYQCGRHQSRRIFNSTLQYHLQFQTNVQISSVNAWIVI</sequence>
<dbReference type="EMBL" id="JYDL01000210">
    <property type="protein sequence ID" value="KRX13296.1"/>
    <property type="molecule type" value="Genomic_DNA"/>
</dbReference>
<dbReference type="Proteomes" id="UP000054630">
    <property type="component" value="Unassembled WGS sequence"/>
</dbReference>